<sequence>MSTTEIDQVTIAQILMLLEEEREKALSPREWQHRIAGYGYAIKRTDHGEMVTTLPHGQEVCALPVQLSA</sequence>
<reference evidence="1 2" key="1">
    <citation type="submission" date="2016-10" db="EMBL/GenBank/DDBJ databases">
        <authorList>
            <person name="Varghese N."/>
            <person name="Submissions S."/>
        </authorList>
    </citation>
    <scope>NUCLEOTIDE SEQUENCE [LARGE SCALE GENOMIC DNA]</scope>
    <source>
        <strain evidence="1 2">FF3</strain>
    </source>
</reference>
<dbReference type="Proteomes" id="UP000182932">
    <property type="component" value="Unassembled WGS sequence"/>
</dbReference>
<proteinExistence type="predicted"/>
<dbReference type="AlphaFoldDB" id="A0A975W8W2"/>
<evidence type="ECO:0000313" key="1">
    <source>
        <dbReference type="EMBL" id="SEJ21937.1"/>
    </source>
</evidence>
<evidence type="ECO:0000313" key="2">
    <source>
        <dbReference type="Proteomes" id="UP000182932"/>
    </source>
</evidence>
<protein>
    <submittedName>
        <fullName evidence="1">Uncharacterized protein</fullName>
    </submittedName>
</protein>
<name>A0A975W8W2_9RHOB</name>
<comment type="caution">
    <text evidence="1">The sequence shown here is derived from an EMBL/GenBank/DDBJ whole genome shotgun (WGS) entry which is preliminary data.</text>
</comment>
<accession>A0A975W8W2</accession>
<gene>
    <name evidence="1" type="ORF">SAMN04487940_10490</name>
</gene>
<keyword evidence="2" id="KW-1185">Reference proteome</keyword>
<dbReference type="RefSeq" id="WP_048533175.1">
    <property type="nucleotide sequence ID" value="NZ_CATLQZ010000012.1"/>
</dbReference>
<dbReference type="GeneID" id="80817780"/>
<organism evidence="1 2">
    <name type="scientific">Marinovum algicola</name>
    <dbReference type="NCBI Taxonomy" id="42444"/>
    <lineage>
        <taxon>Bacteria</taxon>
        <taxon>Pseudomonadati</taxon>
        <taxon>Pseudomonadota</taxon>
        <taxon>Alphaproteobacteria</taxon>
        <taxon>Rhodobacterales</taxon>
        <taxon>Roseobacteraceae</taxon>
        <taxon>Marinovum</taxon>
    </lineage>
</organism>
<dbReference type="EMBL" id="FNYY01000004">
    <property type="protein sequence ID" value="SEJ21937.1"/>
    <property type="molecule type" value="Genomic_DNA"/>
</dbReference>